<dbReference type="EMBL" id="CP000733">
    <property type="protein sequence ID" value="ABS76707.1"/>
    <property type="molecule type" value="Genomic_DNA"/>
</dbReference>
<gene>
    <name evidence="8" type="ordered locus">CBUD_1326</name>
</gene>
<dbReference type="InterPro" id="IPR005017">
    <property type="entry name" value="OMPP1/FadL/TodX"/>
</dbReference>
<proteinExistence type="inferred from homology"/>
<dbReference type="Pfam" id="PF03349">
    <property type="entry name" value="Toluene_X"/>
    <property type="match status" value="1"/>
</dbReference>
<accession>A9KFU0</accession>
<keyword evidence="3" id="KW-1134">Transmembrane beta strand</keyword>
<dbReference type="PANTHER" id="PTHR35093:SF8">
    <property type="entry name" value="OUTER MEMBRANE PROTEIN NMB0088-RELATED"/>
    <property type="match status" value="1"/>
</dbReference>
<comment type="subcellular location">
    <subcellularLocation>
        <location evidence="1">Cell outer membrane</location>
        <topology evidence="1">Multi-pass membrane protein</topology>
    </subcellularLocation>
</comment>
<protein>
    <submittedName>
        <fullName evidence="8">Long-chain fatty acid transport protein</fullName>
    </submittedName>
</protein>
<dbReference type="KEGG" id="cbd:CBUD_1326"/>
<evidence type="ECO:0000313" key="9">
    <source>
        <dbReference type="Proteomes" id="UP000008555"/>
    </source>
</evidence>
<reference evidence="8 9" key="1">
    <citation type="journal article" date="2009" name="Infect. Immun.">
        <title>Comparative genomics reveal extensive transposon-mediated genomic plasticity and diversity among potential effector proteins within the genus Coxiella.</title>
        <authorList>
            <person name="Beare P.A."/>
            <person name="Unsworth N."/>
            <person name="Andoh M."/>
            <person name="Voth D.E."/>
            <person name="Omsland A."/>
            <person name="Gilk S.D."/>
            <person name="Williams K.P."/>
            <person name="Sobral B.W."/>
            <person name="Kupko J.J.III."/>
            <person name="Porcella S.F."/>
            <person name="Samuel J.E."/>
            <person name="Heinzen R.A."/>
        </authorList>
    </citation>
    <scope>NUCLEOTIDE SEQUENCE [LARGE SCALE GENOMIC DNA]</scope>
    <source>
        <strain evidence="8 9">Dugway 5J108-111</strain>
    </source>
</reference>
<evidence type="ECO:0000256" key="2">
    <source>
        <dbReference type="ARBA" id="ARBA00008163"/>
    </source>
</evidence>
<dbReference type="FunFam" id="2.40.160.60:FF:000011">
    <property type="entry name" value="Long-chain fatty acid transport protein"/>
    <property type="match status" value="1"/>
</dbReference>
<comment type="similarity">
    <text evidence="2">Belongs to the OmpP1/FadL family.</text>
</comment>
<keyword evidence="7" id="KW-0998">Cell outer membrane</keyword>
<keyword evidence="4" id="KW-0812">Transmembrane</keyword>
<dbReference type="AlphaFoldDB" id="A9KFU0"/>
<dbReference type="GO" id="GO:0015483">
    <property type="term" value="F:long-chain fatty acid transporting porin activity"/>
    <property type="evidence" value="ECO:0007669"/>
    <property type="project" value="TreeGrafter"/>
</dbReference>
<evidence type="ECO:0000256" key="3">
    <source>
        <dbReference type="ARBA" id="ARBA00022452"/>
    </source>
</evidence>
<dbReference type="SUPFAM" id="SSF56935">
    <property type="entry name" value="Porins"/>
    <property type="match status" value="1"/>
</dbReference>
<evidence type="ECO:0000313" key="8">
    <source>
        <dbReference type="EMBL" id="ABS76707.1"/>
    </source>
</evidence>
<dbReference type="HOGENOM" id="CLU_661768_0_0_6"/>
<evidence type="ECO:0000256" key="4">
    <source>
        <dbReference type="ARBA" id="ARBA00022692"/>
    </source>
</evidence>
<dbReference type="Gene3D" id="2.40.160.60">
    <property type="entry name" value="Outer membrane protein transport protein (OMPP1/FadL/TodX)"/>
    <property type="match status" value="1"/>
</dbReference>
<dbReference type="Proteomes" id="UP000008555">
    <property type="component" value="Chromosome"/>
</dbReference>
<evidence type="ECO:0000256" key="7">
    <source>
        <dbReference type="ARBA" id="ARBA00023237"/>
    </source>
</evidence>
<evidence type="ECO:0000256" key="1">
    <source>
        <dbReference type="ARBA" id="ARBA00004571"/>
    </source>
</evidence>
<keyword evidence="6" id="KW-0472">Membrane</keyword>
<organism evidence="8 9">
    <name type="scientific">Coxiella burnetii (strain Dugway 5J108-111)</name>
    <dbReference type="NCBI Taxonomy" id="434922"/>
    <lineage>
        <taxon>Bacteria</taxon>
        <taxon>Pseudomonadati</taxon>
        <taxon>Pseudomonadota</taxon>
        <taxon>Gammaproteobacteria</taxon>
        <taxon>Legionellales</taxon>
        <taxon>Coxiellaceae</taxon>
        <taxon>Coxiella</taxon>
    </lineage>
</organism>
<dbReference type="PANTHER" id="PTHR35093">
    <property type="entry name" value="OUTER MEMBRANE PROTEIN NMB0088-RELATED"/>
    <property type="match status" value="1"/>
</dbReference>
<evidence type="ECO:0000256" key="6">
    <source>
        <dbReference type="ARBA" id="ARBA00023136"/>
    </source>
</evidence>
<keyword evidence="5" id="KW-0732">Signal</keyword>
<name>A9KFU0_COXBN</name>
<dbReference type="GO" id="GO:0009279">
    <property type="term" value="C:cell outer membrane"/>
    <property type="evidence" value="ECO:0007669"/>
    <property type="project" value="UniProtKB-SubCell"/>
</dbReference>
<evidence type="ECO:0000256" key="5">
    <source>
        <dbReference type="ARBA" id="ARBA00022729"/>
    </source>
</evidence>
<sequence>MRSVARILVFSFTLITSAIFASGGQSFYPFAFINPAELSQVKHWKVSVGYYAAFVRNKFQGSVTIPTGLSFPTFQTVTQTFSGIARSSDVSHLPGGQIAYRINDRFVVGLRYSEPYDSTISFADTFGRFANNKSSTRVNDISPEFAFSFSPKFSIGAGLDIMHLFAEANINTIPFLIPFSPLSVNEGLSKNHASGWGLGWHIGMLINPWLGNYLGLTYYSRSRYTLHGVTQFNGSFLDGTPIFIKNGIVVPQARPDTFIFSDFQALSEKFGLFLHLTYTLWSILQSITVENVAVPNPPYDSNTFTIDFKYRNAWRIGFGGRYAPSENWIFFLGTTFDQTPVPSPQYRGLFFPETNGIHLWASLTRKFTKHFSTSLMYSHSFYQKRAVDNSFAGVTSLGVNRPVVDFIGLDLTYES</sequence>